<feature type="coiled-coil region" evidence="1">
    <location>
        <begin position="150"/>
        <end position="204"/>
    </location>
</feature>
<proteinExistence type="predicted"/>
<dbReference type="Proteomes" id="UP000277300">
    <property type="component" value="Unassembled WGS sequence"/>
</dbReference>
<sequence length="274" mass="31344">MELSRGRRPSVETRSSAVSGGWEGFLRVYEPLLRRELSQRHPEFTRALHQLERDTRLEYERQNAQVLATLRLKDKRISELQKVVSEQHEQLDVLLDELERRATTVEAGTQVESGQQNEPRKVEVAVVSVQTDVAEVPQTDADTQTEMTEESEVLVGLEKLEREMKMLEERNLALEKELQRHLSKNEAQEKTEDAQRRMEERARVEACLETLQQGVDMMNLSCSCVDNPLALFSGLPGGNVTRGLRTHSCLVRPHHHLCTAPVPLIHDLEALWTL</sequence>
<comment type="caution">
    <text evidence="3">The sequence shown here is derived from an EMBL/GenBank/DDBJ whole genome shotgun (WGS) entry which is preliminary data.</text>
</comment>
<evidence type="ECO:0000256" key="1">
    <source>
        <dbReference type="SAM" id="Coils"/>
    </source>
</evidence>
<name>A0A3F2S4M6_9STRA</name>
<dbReference type="OrthoDB" id="168369at2759"/>
<evidence type="ECO:0000313" key="4">
    <source>
        <dbReference type="Proteomes" id="UP000277300"/>
    </source>
</evidence>
<evidence type="ECO:0000313" key="3">
    <source>
        <dbReference type="EMBL" id="RLN69617.1"/>
    </source>
</evidence>
<evidence type="ECO:0000313" key="2">
    <source>
        <dbReference type="EMBL" id="RLN63139.1"/>
    </source>
</evidence>
<dbReference type="EMBL" id="MBAD02000764">
    <property type="protein sequence ID" value="RLN63139.1"/>
    <property type="molecule type" value="Genomic_DNA"/>
</dbReference>
<keyword evidence="1" id="KW-0175">Coiled coil</keyword>
<dbReference type="Proteomes" id="UP000284657">
    <property type="component" value="Unassembled WGS sequence"/>
</dbReference>
<accession>A0A3F2S4M6</accession>
<gene>
    <name evidence="2" type="ORF">BBJ29_001255</name>
    <name evidence="3" type="ORF">BBP00_00000242</name>
</gene>
<dbReference type="EMBL" id="MBDO02000003">
    <property type="protein sequence ID" value="RLN69617.1"/>
    <property type="molecule type" value="Genomic_DNA"/>
</dbReference>
<evidence type="ECO:0000313" key="5">
    <source>
        <dbReference type="Proteomes" id="UP000284657"/>
    </source>
</evidence>
<dbReference type="AlphaFoldDB" id="A0A3F2S4M6"/>
<reference evidence="4 5" key="1">
    <citation type="submission" date="2018-07" db="EMBL/GenBank/DDBJ databases">
        <title>Genome sequencing of oomycete isolates from Chile give support for New Zealand origin for Phytophthora kernoviae and make available the first Nothophytophthora sp. genome.</title>
        <authorList>
            <person name="Studholme D.J."/>
            <person name="Sanfuentes E."/>
            <person name="Panda P."/>
            <person name="Hill R."/>
            <person name="Sambles C."/>
            <person name="Grant M."/>
            <person name="Williams N.M."/>
            <person name="Mcdougal R.L."/>
        </authorList>
    </citation>
    <scope>NUCLEOTIDE SEQUENCE [LARGE SCALE GENOMIC DNA]</scope>
    <source>
        <strain evidence="3">Chile6</strain>
        <strain evidence="2">Chile7</strain>
    </source>
</reference>
<protein>
    <submittedName>
        <fullName evidence="3">Uncharacterized protein</fullName>
    </submittedName>
</protein>
<organism evidence="3 4">
    <name type="scientific">Phytophthora kernoviae</name>
    <dbReference type="NCBI Taxonomy" id="325452"/>
    <lineage>
        <taxon>Eukaryota</taxon>
        <taxon>Sar</taxon>
        <taxon>Stramenopiles</taxon>
        <taxon>Oomycota</taxon>
        <taxon>Peronosporomycetes</taxon>
        <taxon>Peronosporales</taxon>
        <taxon>Peronosporaceae</taxon>
        <taxon>Phytophthora</taxon>
    </lineage>
</organism>